<gene>
    <name evidence="1" type="ORF">O6P33_02800</name>
</gene>
<dbReference type="Proteomes" id="UP001212189">
    <property type="component" value="Chromosome"/>
</dbReference>
<dbReference type="KEGG" id="dce:O6P33_02800"/>
<dbReference type="AlphaFoldDB" id="A0AAE9VQV7"/>
<protein>
    <submittedName>
        <fullName evidence="1">Uncharacterized protein</fullName>
    </submittedName>
</protein>
<evidence type="ECO:0000313" key="2">
    <source>
        <dbReference type="Proteomes" id="UP001212189"/>
    </source>
</evidence>
<accession>A0AAE9VQV7</accession>
<evidence type="ECO:0000313" key="1">
    <source>
        <dbReference type="EMBL" id="WBE25788.1"/>
    </source>
</evidence>
<proteinExistence type="predicted"/>
<reference evidence="1 2" key="1">
    <citation type="submission" date="2022-12" db="EMBL/GenBank/DDBJ databases">
        <title>Coexistence and Characterization of a Novel Tigecycline Resistance gene tet(X) variant and blaNDM-1 in a Pseudomonas caeni Isolate of Chicken Origin.</title>
        <authorList>
            <person name="Lu X."/>
            <person name="Zhang L."/>
            <person name="Li R."/>
            <person name="Wang Z."/>
        </authorList>
    </citation>
    <scope>NUCLEOTIDE SEQUENCE [LARGE SCALE GENOMIC DNA]</scope>
    <source>
        <strain evidence="1 2">CE14</strain>
    </source>
</reference>
<name>A0AAE9VQV7_9GAMM</name>
<dbReference type="EMBL" id="CP114976">
    <property type="protein sequence ID" value="WBE25788.1"/>
    <property type="molecule type" value="Genomic_DNA"/>
</dbReference>
<keyword evidence="2" id="KW-1185">Reference proteome</keyword>
<dbReference type="RefSeq" id="WP_269818731.1">
    <property type="nucleotide sequence ID" value="NZ_CP114976.1"/>
</dbReference>
<organism evidence="1 2">
    <name type="scientific">Denitrificimonas caeni</name>
    <dbReference type="NCBI Taxonomy" id="521720"/>
    <lineage>
        <taxon>Bacteria</taxon>
        <taxon>Pseudomonadati</taxon>
        <taxon>Pseudomonadota</taxon>
        <taxon>Gammaproteobacteria</taxon>
        <taxon>Pseudomonadales</taxon>
        <taxon>Pseudomonadaceae</taxon>
        <taxon>Denitrificimonas</taxon>
    </lineage>
</organism>
<sequence>MSTLSELAEQISRLYPLEDTRCGVRYRVVNQLAGTTELEAVNGQPRYVPTHILQDKFIWKKSA</sequence>